<comment type="caution">
    <text evidence="1">The sequence shown here is derived from an EMBL/GenBank/DDBJ whole genome shotgun (WGS) entry which is preliminary data.</text>
</comment>
<gene>
    <name evidence="1" type="ORF">ABG79_00398</name>
</gene>
<proteinExistence type="predicted"/>
<organism evidence="1 2">
    <name type="scientific">Caloramator mitchellensis</name>
    <dbReference type="NCBI Taxonomy" id="908809"/>
    <lineage>
        <taxon>Bacteria</taxon>
        <taxon>Bacillati</taxon>
        <taxon>Bacillota</taxon>
        <taxon>Clostridia</taxon>
        <taxon>Eubacteriales</taxon>
        <taxon>Clostridiaceae</taxon>
        <taxon>Caloramator</taxon>
    </lineage>
</organism>
<evidence type="ECO:0000313" key="2">
    <source>
        <dbReference type="Proteomes" id="UP000052015"/>
    </source>
</evidence>
<evidence type="ECO:0000313" key="1">
    <source>
        <dbReference type="EMBL" id="KRQ87597.1"/>
    </source>
</evidence>
<sequence>MNEIDKSIESIINSEAKIAECLSCLFCNIADELKYTNPIEKRVSLTSEVVEAYSCKEKAMADLINSANCLYRTTQHCFKKEEQLKTILYFLILLFVFRRIFTCC</sequence>
<dbReference type="RefSeq" id="WP_057976588.1">
    <property type="nucleotide sequence ID" value="NZ_LKHP01000002.1"/>
</dbReference>
<name>A0A0R3JZ65_CALMK</name>
<dbReference type="OrthoDB" id="1956635at2"/>
<dbReference type="EMBL" id="LKHP01000002">
    <property type="protein sequence ID" value="KRQ87597.1"/>
    <property type="molecule type" value="Genomic_DNA"/>
</dbReference>
<protein>
    <submittedName>
        <fullName evidence="1">Uncharacterized protein</fullName>
    </submittedName>
</protein>
<dbReference type="Proteomes" id="UP000052015">
    <property type="component" value="Unassembled WGS sequence"/>
</dbReference>
<dbReference type="STRING" id="908809.ABG79_00398"/>
<reference evidence="1 2" key="1">
    <citation type="submission" date="2015-09" db="EMBL/GenBank/DDBJ databases">
        <title>Draft genome sequence of a Caloramator mitchellensis, a moderate thermophile from the Great Artesian Basin of Australia.</title>
        <authorList>
            <person name="Patel B.K."/>
        </authorList>
    </citation>
    <scope>NUCLEOTIDE SEQUENCE [LARGE SCALE GENOMIC DNA]</scope>
    <source>
        <strain evidence="1 2">VF08</strain>
    </source>
</reference>
<keyword evidence="2" id="KW-1185">Reference proteome</keyword>
<dbReference type="AlphaFoldDB" id="A0A0R3JZ65"/>
<accession>A0A0R3JZ65</accession>